<feature type="transmembrane region" description="Helical" evidence="6">
    <location>
        <begin position="242"/>
        <end position="263"/>
    </location>
</feature>
<dbReference type="Proteomes" id="UP001169764">
    <property type="component" value="Unassembled WGS sequence"/>
</dbReference>
<keyword evidence="8" id="KW-0436">Ligase</keyword>
<evidence type="ECO:0000256" key="5">
    <source>
        <dbReference type="SAM" id="MobiDB-lite"/>
    </source>
</evidence>
<name>A0ABT8Y6A5_9SPHN</name>
<feature type="transmembrane region" description="Helical" evidence="6">
    <location>
        <begin position="78"/>
        <end position="101"/>
    </location>
</feature>
<dbReference type="Pfam" id="PF04932">
    <property type="entry name" value="Wzy_C"/>
    <property type="match status" value="1"/>
</dbReference>
<comment type="subcellular location">
    <subcellularLocation>
        <location evidence="1">Membrane</location>
        <topology evidence="1">Multi-pass membrane protein</topology>
    </subcellularLocation>
</comment>
<dbReference type="InterPro" id="IPR007016">
    <property type="entry name" value="O-antigen_ligase-rel_domated"/>
</dbReference>
<feature type="transmembrane region" description="Helical" evidence="6">
    <location>
        <begin position="7"/>
        <end position="26"/>
    </location>
</feature>
<keyword evidence="2 6" id="KW-0812">Transmembrane</keyword>
<dbReference type="PANTHER" id="PTHR37422:SF13">
    <property type="entry name" value="LIPOPOLYSACCHARIDE BIOSYNTHESIS PROTEIN PA4999-RELATED"/>
    <property type="match status" value="1"/>
</dbReference>
<evidence type="ECO:0000313" key="8">
    <source>
        <dbReference type="EMBL" id="MDO6413532.1"/>
    </source>
</evidence>
<keyword evidence="9" id="KW-1185">Reference proteome</keyword>
<evidence type="ECO:0000256" key="3">
    <source>
        <dbReference type="ARBA" id="ARBA00022989"/>
    </source>
</evidence>
<feature type="region of interest" description="Disordered" evidence="5">
    <location>
        <begin position="490"/>
        <end position="512"/>
    </location>
</feature>
<feature type="transmembrane region" description="Helical" evidence="6">
    <location>
        <begin position="440"/>
        <end position="460"/>
    </location>
</feature>
<feature type="transmembrane region" description="Helical" evidence="6">
    <location>
        <begin position="313"/>
        <end position="333"/>
    </location>
</feature>
<proteinExistence type="predicted"/>
<organism evidence="8 9">
    <name type="scientific">Sphingomonas natans</name>
    <dbReference type="NCBI Taxonomy" id="3063330"/>
    <lineage>
        <taxon>Bacteria</taxon>
        <taxon>Pseudomonadati</taxon>
        <taxon>Pseudomonadota</taxon>
        <taxon>Alphaproteobacteria</taxon>
        <taxon>Sphingomonadales</taxon>
        <taxon>Sphingomonadaceae</taxon>
        <taxon>Sphingomonas</taxon>
    </lineage>
</organism>
<protein>
    <submittedName>
        <fullName evidence="8">O-antigen ligase family protein</fullName>
    </submittedName>
</protein>
<dbReference type="PANTHER" id="PTHR37422">
    <property type="entry name" value="TEICHURONIC ACID BIOSYNTHESIS PROTEIN TUAE"/>
    <property type="match status" value="1"/>
</dbReference>
<dbReference type="GO" id="GO:0016874">
    <property type="term" value="F:ligase activity"/>
    <property type="evidence" value="ECO:0007669"/>
    <property type="project" value="UniProtKB-KW"/>
</dbReference>
<evidence type="ECO:0000256" key="4">
    <source>
        <dbReference type="ARBA" id="ARBA00023136"/>
    </source>
</evidence>
<reference evidence="8" key="1">
    <citation type="submission" date="2023-07" db="EMBL/GenBank/DDBJ databases">
        <authorList>
            <person name="Kim M."/>
        </authorList>
    </citation>
    <scope>NUCLEOTIDE SEQUENCE</scope>
    <source>
        <strain evidence="8">BIUV-7</strain>
    </source>
</reference>
<comment type="caution">
    <text evidence="8">The sequence shown here is derived from an EMBL/GenBank/DDBJ whole genome shotgun (WGS) entry which is preliminary data.</text>
</comment>
<evidence type="ECO:0000256" key="2">
    <source>
        <dbReference type="ARBA" id="ARBA00022692"/>
    </source>
</evidence>
<evidence type="ECO:0000313" key="9">
    <source>
        <dbReference type="Proteomes" id="UP001169764"/>
    </source>
</evidence>
<keyword evidence="3 6" id="KW-1133">Transmembrane helix</keyword>
<keyword evidence="4 6" id="KW-0472">Membrane</keyword>
<feature type="transmembrane region" description="Helical" evidence="6">
    <location>
        <begin position="38"/>
        <end position="66"/>
    </location>
</feature>
<evidence type="ECO:0000259" key="7">
    <source>
        <dbReference type="Pfam" id="PF04932"/>
    </source>
</evidence>
<gene>
    <name evidence="8" type="ORF">Q4F19_03970</name>
</gene>
<dbReference type="EMBL" id="JAUOTP010000002">
    <property type="protein sequence ID" value="MDO6413532.1"/>
    <property type="molecule type" value="Genomic_DNA"/>
</dbReference>
<feature type="transmembrane region" description="Helical" evidence="6">
    <location>
        <begin position="398"/>
        <end position="420"/>
    </location>
</feature>
<feature type="transmembrane region" description="Helical" evidence="6">
    <location>
        <begin position="187"/>
        <end position="204"/>
    </location>
</feature>
<dbReference type="RefSeq" id="WP_303540067.1">
    <property type="nucleotide sequence ID" value="NZ_JAUOTP010000002.1"/>
</dbReference>
<accession>A0ABT8Y6A5</accession>
<dbReference type="InterPro" id="IPR051533">
    <property type="entry name" value="WaaL-like"/>
</dbReference>
<evidence type="ECO:0000256" key="1">
    <source>
        <dbReference type="ARBA" id="ARBA00004141"/>
    </source>
</evidence>
<evidence type="ECO:0000256" key="6">
    <source>
        <dbReference type="SAM" id="Phobius"/>
    </source>
</evidence>
<feature type="domain" description="O-antigen ligase-related" evidence="7">
    <location>
        <begin position="276"/>
        <end position="414"/>
    </location>
</feature>
<sequence length="512" mass="55837">MLGTLSIVVQTSVILFISGNLFAALLTRQDAIWVRTTLLPIMIGLYAFAMLLPNRWVIFAVLAAIIPLMSRSRAAMPPIYLVTVLALPQMTTQVAIGSMYLLDIDKWLITAIGAAIAFALRPARRGLTNGTRFDVPFFLLFALEAAQARGNNFTSILRVETNVVLSYLLPYYVISRSLTRPEDIRRLLLALAFVAFVFSGIAIYESRRGVLLYNVLSQRVGVIELLSAYAHQRGGYLRAAASFYEATSFGSFLCTGYLSMLALGDTFRTRQRRLLGFAGILVGIYMANTRGALLGLVLGTLAFDLFRRRWSHFARNAAILGTIGSVALVIAQFSTSMATRLGLAGDAADTTGYRKLLITRGWEEIRKHPLTGVDPGQAYASLIDLRTGEGIIDFVNTYIWMGLTTGIVGMAAFFLAFTLLPMRLVTIRRRLRNFTGQQEVAAAVFAVAIYYTVAAGTSGFSGRGTTIFYLFLAVGSSLCALRLPRAPAQPSGGRIDPPLPFGPSQPLVAHPA</sequence>
<feature type="transmembrane region" description="Helical" evidence="6">
    <location>
        <begin position="107"/>
        <end position="123"/>
    </location>
</feature>